<dbReference type="EMBL" id="MEVB01000034">
    <property type="protein sequence ID" value="OGC51795.1"/>
    <property type="molecule type" value="Genomic_DNA"/>
</dbReference>
<protein>
    <submittedName>
        <fullName evidence="1">Uncharacterized protein</fullName>
    </submittedName>
</protein>
<dbReference type="AlphaFoldDB" id="A0A1F4V3L5"/>
<gene>
    <name evidence="1" type="ORF">A2709_02980</name>
</gene>
<dbReference type="Proteomes" id="UP000176853">
    <property type="component" value="Unassembled WGS sequence"/>
</dbReference>
<organism evidence="1 2">
    <name type="scientific">candidate division WWE3 bacterium RIFCSPHIGHO2_01_FULL_43_9</name>
    <dbReference type="NCBI Taxonomy" id="1802618"/>
    <lineage>
        <taxon>Bacteria</taxon>
        <taxon>Katanobacteria</taxon>
    </lineage>
</organism>
<accession>A0A1F4V3L5</accession>
<reference evidence="1 2" key="1">
    <citation type="journal article" date="2016" name="Nat. Commun.">
        <title>Thousands of microbial genomes shed light on interconnected biogeochemical processes in an aquifer system.</title>
        <authorList>
            <person name="Anantharaman K."/>
            <person name="Brown C.T."/>
            <person name="Hug L.A."/>
            <person name="Sharon I."/>
            <person name="Castelle C.J."/>
            <person name="Probst A.J."/>
            <person name="Thomas B.C."/>
            <person name="Singh A."/>
            <person name="Wilkins M.J."/>
            <person name="Karaoz U."/>
            <person name="Brodie E.L."/>
            <person name="Williams K.H."/>
            <person name="Hubbard S.S."/>
            <person name="Banfield J.F."/>
        </authorList>
    </citation>
    <scope>NUCLEOTIDE SEQUENCE [LARGE SCALE GENOMIC DNA]</scope>
</reference>
<name>A0A1F4V3L5_UNCKA</name>
<evidence type="ECO:0000313" key="1">
    <source>
        <dbReference type="EMBL" id="OGC51795.1"/>
    </source>
</evidence>
<comment type="caution">
    <text evidence="1">The sequence shown here is derived from an EMBL/GenBank/DDBJ whole genome shotgun (WGS) entry which is preliminary data.</text>
</comment>
<proteinExistence type="predicted"/>
<sequence>MYNWNTDINQLKKDIDKYNVWRLEQLINFGLNGEKICITQLKRYWPSLHIDPKRKRVLEFWLK</sequence>
<evidence type="ECO:0000313" key="2">
    <source>
        <dbReference type="Proteomes" id="UP000176853"/>
    </source>
</evidence>